<accession>A0A8S5PBJ9</accession>
<dbReference type="EMBL" id="BK015386">
    <property type="protein sequence ID" value="DAE04346.1"/>
    <property type="molecule type" value="Genomic_DNA"/>
</dbReference>
<evidence type="ECO:0000313" key="1">
    <source>
        <dbReference type="EMBL" id="DAE04346.1"/>
    </source>
</evidence>
<reference evidence="1" key="1">
    <citation type="journal article" date="2021" name="Proc. Natl. Acad. Sci. U.S.A.">
        <title>A Catalog of Tens of Thousands of Viruses from Human Metagenomes Reveals Hidden Associations with Chronic Diseases.</title>
        <authorList>
            <person name="Tisza M.J."/>
            <person name="Buck C.B."/>
        </authorList>
    </citation>
    <scope>NUCLEOTIDE SEQUENCE</scope>
    <source>
        <strain evidence="1">Ctc6d98</strain>
    </source>
</reference>
<organism evidence="1">
    <name type="scientific">Siphoviridae sp. ctc6d98</name>
    <dbReference type="NCBI Taxonomy" id="2825569"/>
    <lineage>
        <taxon>Viruses</taxon>
        <taxon>Duplodnaviria</taxon>
        <taxon>Heunggongvirae</taxon>
        <taxon>Uroviricota</taxon>
        <taxon>Caudoviricetes</taxon>
    </lineage>
</organism>
<protein>
    <submittedName>
        <fullName evidence="1">Uncharacterized protein</fullName>
    </submittedName>
</protein>
<sequence>MKENPADKIKDTMWGFLMTYGQKENIPALKEHCYDLIQMLTQKTAGQRKNKPSDISWEELDMTIQSIAIEAVALVLSGRLDEL</sequence>
<name>A0A8S5PBJ9_9CAUD</name>
<proteinExistence type="predicted"/>